<dbReference type="SMART" id="SM00587">
    <property type="entry name" value="CHK"/>
    <property type="match status" value="1"/>
</dbReference>
<dbReference type="AlphaFoldDB" id="A0A4U5NC72"/>
<dbReference type="Gene3D" id="3.90.1200.10">
    <property type="match status" value="1"/>
</dbReference>
<accession>A0A4U5NC72</accession>
<organism evidence="2 3">
    <name type="scientific">Steinernema carpocapsae</name>
    <name type="common">Entomopathogenic nematode</name>
    <dbReference type="NCBI Taxonomy" id="34508"/>
    <lineage>
        <taxon>Eukaryota</taxon>
        <taxon>Metazoa</taxon>
        <taxon>Ecdysozoa</taxon>
        <taxon>Nematoda</taxon>
        <taxon>Chromadorea</taxon>
        <taxon>Rhabditida</taxon>
        <taxon>Tylenchina</taxon>
        <taxon>Panagrolaimomorpha</taxon>
        <taxon>Strongyloidoidea</taxon>
        <taxon>Steinernematidae</taxon>
        <taxon>Steinernema</taxon>
    </lineage>
</organism>
<dbReference type="PANTHER" id="PTHR23020:SF41">
    <property type="entry name" value="AMINOGLYCOSIDE PHOSPHOTRANSFERASE DOMAIN-CONTAINING PROTEIN"/>
    <property type="match status" value="1"/>
</dbReference>
<protein>
    <recommendedName>
        <fullName evidence="1">CHK kinase-like domain-containing protein</fullName>
    </recommendedName>
</protein>
<dbReference type="OrthoDB" id="5914377at2759"/>
<dbReference type="SUPFAM" id="SSF56112">
    <property type="entry name" value="Protein kinase-like (PK-like)"/>
    <property type="match status" value="1"/>
</dbReference>
<evidence type="ECO:0000313" key="3">
    <source>
        <dbReference type="Proteomes" id="UP000298663"/>
    </source>
</evidence>
<reference evidence="2 3" key="1">
    <citation type="journal article" date="2015" name="Genome Biol.">
        <title>Comparative genomics of Steinernema reveals deeply conserved gene regulatory networks.</title>
        <authorList>
            <person name="Dillman A.R."/>
            <person name="Macchietto M."/>
            <person name="Porter C.F."/>
            <person name="Rogers A."/>
            <person name="Williams B."/>
            <person name="Antoshechkin I."/>
            <person name="Lee M.M."/>
            <person name="Goodwin Z."/>
            <person name="Lu X."/>
            <person name="Lewis E.E."/>
            <person name="Goodrich-Blair H."/>
            <person name="Stock S.P."/>
            <person name="Adams B.J."/>
            <person name="Sternberg P.W."/>
            <person name="Mortazavi A."/>
        </authorList>
    </citation>
    <scope>NUCLEOTIDE SEQUENCE [LARGE SCALE GENOMIC DNA]</scope>
    <source>
        <strain evidence="2 3">ALL</strain>
    </source>
</reference>
<evidence type="ECO:0000259" key="1">
    <source>
        <dbReference type="SMART" id="SM00587"/>
    </source>
</evidence>
<keyword evidence="3" id="KW-1185">Reference proteome</keyword>
<sequence length="375" mass="43407">MTTVIQSPPKSKLEKEEKTTTIETTNFEVEFVLERIRSVSGNDKVRSENINSINVLDITGGSAFFSRVLRVTFNWNDSLIEPKSVILKIPVGMSNVIFGENGCPEFMKEIVPRIAISAQLEDDPDSKEDHTYLETAHTREIQFYEAFANRGNGLRLPVFYYGYEYSRKHDKGVLVMEDLSQVAKTMNILPGFNNTQIENLIDELARLVAVSWKDRSWVEPMIENPDREEFIELVKGFAKQLRNMQPRFNAVLDRLDPLFHMNSYEQSVYKNEKYGFPAAIVHQDLWAPNILWRVDENGDVTDDLCALIDWQGVHAGNPIEDLGRLLSLNTTSEYRRKNMDRLLKLYLAKLREYCEGECPSTRRTFTWLTRCRCRT</sequence>
<name>A0A4U5NC72_STECR</name>
<gene>
    <name evidence="2" type="ORF">L596_014527</name>
</gene>
<dbReference type="PANTHER" id="PTHR23020">
    <property type="entry name" value="UNCHARACTERIZED NUCLEAR HORMONE RECEPTOR-RELATED"/>
    <property type="match status" value="1"/>
</dbReference>
<dbReference type="Pfam" id="PF07914">
    <property type="entry name" value="DUF1679"/>
    <property type="match status" value="1"/>
</dbReference>
<dbReference type="InterPro" id="IPR012877">
    <property type="entry name" value="Dhs-27"/>
</dbReference>
<feature type="domain" description="CHK kinase-like" evidence="1">
    <location>
        <begin position="174"/>
        <end position="356"/>
    </location>
</feature>
<dbReference type="Proteomes" id="UP000298663">
    <property type="component" value="Unassembled WGS sequence"/>
</dbReference>
<dbReference type="InterPro" id="IPR015897">
    <property type="entry name" value="CHK_kinase-like"/>
</dbReference>
<dbReference type="EMBL" id="AZBU02000004">
    <property type="protein sequence ID" value="TKR80457.1"/>
    <property type="molecule type" value="Genomic_DNA"/>
</dbReference>
<dbReference type="InterPro" id="IPR011009">
    <property type="entry name" value="Kinase-like_dom_sf"/>
</dbReference>
<proteinExistence type="predicted"/>
<evidence type="ECO:0000313" key="2">
    <source>
        <dbReference type="EMBL" id="TKR80457.1"/>
    </source>
</evidence>
<reference evidence="2 3" key="2">
    <citation type="journal article" date="2019" name="G3 (Bethesda)">
        <title>Hybrid Assembly of the Genome of the Entomopathogenic Nematode Steinernema carpocapsae Identifies the X-Chromosome.</title>
        <authorList>
            <person name="Serra L."/>
            <person name="Macchietto M."/>
            <person name="Macias-Munoz A."/>
            <person name="McGill C.J."/>
            <person name="Rodriguez I.M."/>
            <person name="Rodriguez B."/>
            <person name="Murad R."/>
            <person name="Mortazavi A."/>
        </authorList>
    </citation>
    <scope>NUCLEOTIDE SEQUENCE [LARGE SCALE GENOMIC DNA]</scope>
    <source>
        <strain evidence="2 3">ALL</strain>
    </source>
</reference>
<dbReference type="InterPro" id="IPR052961">
    <property type="entry name" value="Oxido-Kinase-like_Enzymes"/>
</dbReference>
<comment type="caution">
    <text evidence="2">The sequence shown here is derived from an EMBL/GenBank/DDBJ whole genome shotgun (WGS) entry which is preliminary data.</text>
</comment>